<dbReference type="Proteomes" id="UP001283361">
    <property type="component" value="Unassembled WGS sequence"/>
</dbReference>
<dbReference type="AlphaFoldDB" id="A0AAE1CMZ0"/>
<dbReference type="EMBL" id="JAWDGP010007487">
    <property type="protein sequence ID" value="KAK3715929.1"/>
    <property type="molecule type" value="Genomic_DNA"/>
</dbReference>
<gene>
    <name evidence="1" type="ORF">RRG08_066599</name>
</gene>
<protein>
    <submittedName>
        <fullName evidence="1">Uncharacterized protein</fullName>
    </submittedName>
</protein>
<accession>A0AAE1CMZ0</accession>
<comment type="caution">
    <text evidence="1">The sequence shown here is derived from an EMBL/GenBank/DDBJ whole genome shotgun (WGS) entry which is preliminary data.</text>
</comment>
<proteinExistence type="predicted"/>
<keyword evidence="2" id="KW-1185">Reference proteome</keyword>
<reference evidence="1" key="1">
    <citation type="journal article" date="2023" name="G3 (Bethesda)">
        <title>A reference genome for the long-term kleptoplast-retaining sea slug Elysia crispata morphotype clarki.</title>
        <authorList>
            <person name="Eastman K.E."/>
            <person name="Pendleton A.L."/>
            <person name="Shaikh M.A."/>
            <person name="Suttiyut T."/>
            <person name="Ogas R."/>
            <person name="Tomko P."/>
            <person name="Gavelis G."/>
            <person name="Widhalm J.R."/>
            <person name="Wisecaver J.H."/>
        </authorList>
    </citation>
    <scope>NUCLEOTIDE SEQUENCE</scope>
    <source>
        <strain evidence="1">ECLA1</strain>
    </source>
</reference>
<sequence>MLDGQALVKAGSRRPRLEPEFSKWRPLAAPLETLEVAGSSPLTAHVHILQQRNLVVFNVLQVSLLHEKMKRGIPPSIKLASQLFSTPSAEGLLLY</sequence>
<evidence type="ECO:0000313" key="1">
    <source>
        <dbReference type="EMBL" id="KAK3715929.1"/>
    </source>
</evidence>
<organism evidence="1 2">
    <name type="scientific">Elysia crispata</name>
    <name type="common">lettuce slug</name>
    <dbReference type="NCBI Taxonomy" id="231223"/>
    <lineage>
        <taxon>Eukaryota</taxon>
        <taxon>Metazoa</taxon>
        <taxon>Spiralia</taxon>
        <taxon>Lophotrochozoa</taxon>
        <taxon>Mollusca</taxon>
        <taxon>Gastropoda</taxon>
        <taxon>Heterobranchia</taxon>
        <taxon>Euthyneura</taxon>
        <taxon>Panpulmonata</taxon>
        <taxon>Sacoglossa</taxon>
        <taxon>Placobranchoidea</taxon>
        <taxon>Plakobranchidae</taxon>
        <taxon>Elysia</taxon>
    </lineage>
</organism>
<evidence type="ECO:0000313" key="2">
    <source>
        <dbReference type="Proteomes" id="UP001283361"/>
    </source>
</evidence>
<name>A0AAE1CMZ0_9GAST</name>